<evidence type="ECO:0000313" key="1">
    <source>
        <dbReference type="EMBL" id="EMO53895.1"/>
    </source>
</evidence>
<evidence type="ECO:0000313" key="2">
    <source>
        <dbReference type="Proteomes" id="UP000012112"/>
    </source>
</evidence>
<accession>M6VAI4</accession>
<proteinExistence type="predicted"/>
<dbReference type="Proteomes" id="UP000012112">
    <property type="component" value="Unassembled WGS sequence"/>
</dbReference>
<organism evidence="1 2">
    <name type="scientific">Leptospira noguchii</name>
    <dbReference type="NCBI Taxonomy" id="28182"/>
    <lineage>
        <taxon>Bacteria</taxon>
        <taxon>Pseudomonadati</taxon>
        <taxon>Spirochaetota</taxon>
        <taxon>Spirochaetia</taxon>
        <taxon>Leptospirales</taxon>
        <taxon>Leptospiraceae</taxon>
        <taxon>Leptospira</taxon>
    </lineage>
</organism>
<gene>
    <name evidence="1" type="ORF">LEP1GSC172_3296</name>
</gene>
<reference evidence="1 2" key="1">
    <citation type="submission" date="2013-01" db="EMBL/GenBank/DDBJ databases">
        <authorList>
            <person name="Harkins D.M."/>
            <person name="Durkin A.S."/>
            <person name="Brinkac L.M."/>
            <person name="Haft D.H."/>
            <person name="Selengut J.D."/>
            <person name="Sanka R."/>
            <person name="DePew J."/>
            <person name="Purushe J."/>
            <person name="Matthias M.A."/>
            <person name="Vinetz J.M."/>
            <person name="Sutton G.G."/>
            <person name="Nierman W.C."/>
            <person name="Fouts D.E."/>
        </authorList>
    </citation>
    <scope>NUCLEOTIDE SEQUENCE [LARGE SCALE GENOMIC DNA]</scope>
    <source>
        <strain evidence="1 2">HAI1536</strain>
    </source>
</reference>
<dbReference type="RefSeq" id="WP_002178192.1">
    <property type="nucleotide sequence ID" value="NZ_AKWD02000033.1"/>
</dbReference>
<name>M6VAI4_9LEPT</name>
<comment type="caution">
    <text evidence="1">The sequence shown here is derived from an EMBL/GenBank/DDBJ whole genome shotgun (WGS) entry which is preliminary data.</text>
</comment>
<sequence>MSQNKLLRQYEVVNFAIKEEGMELRFRDNYSRRAFALPELEISDEKFITAFNAFKADVNEICEMDLDPEDVFLIQPTQVIFSYSLKNGLQVQIEAIKKLAESGDAWKIKTPKRFEKHRMKELKITETFFARIENFKDHANRVIRDGNLVQVAKVAEQPLLFNRNDAA</sequence>
<dbReference type="EMBL" id="AKWD02000033">
    <property type="protein sequence ID" value="EMO53895.1"/>
    <property type="molecule type" value="Genomic_DNA"/>
</dbReference>
<protein>
    <submittedName>
        <fullName evidence="1">Uncharacterized protein</fullName>
    </submittedName>
</protein>
<dbReference type="AlphaFoldDB" id="M6VAI4"/>